<gene>
    <name evidence="2" type="ORF">ACFSJT_14970</name>
</gene>
<keyword evidence="3" id="KW-1185">Reference proteome</keyword>
<dbReference type="RefSeq" id="WP_378321113.1">
    <property type="nucleotide sequence ID" value="NZ_JBHUHY010000015.1"/>
</dbReference>
<protein>
    <submittedName>
        <fullName evidence="2">MBL fold metallo-hydrolase</fullName>
    </submittedName>
</protein>
<dbReference type="Proteomes" id="UP001597344">
    <property type="component" value="Unassembled WGS sequence"/>
</dbReference>
<evidence type="ECO:0000313" key="2">
    <source>
        <dbReference type="EMBL" id="MFD2188103.1"/>
    </source>
</evidence>
<evidence type="ECO:0000259" key="1">
    <source>
        <dbReference type="SMART" id="SM00849"/>
    </source>
</evidence>
<proteinExistence type="predicted"/>
<evidence type="ECO:0000313" key="3">
    <source>
        <dbReference type="Proteomes" id="UP001597344"/>
    </source>
</evidence>
<name>A0ABW5AYL1_9FLAO</name>
<dbReference type="InterPro" id="IPR036866">
    <property type="entry name" value="RibonucZ/Hydroxyglut_hydro"/>
</dbReference>
<comment type="caution">
    <text evidence="2">The sequence shown here is derived from an EMBL/GenBank/DDBJ whole genome shotgun (WGS) entry which is preliminary data.</text>
</comment>
<organism evidence="2 3">
    <name type="scientific">Aquimarina celericrescens</name>
    <dbReference type="NCBI Taxonomy" id="1964542"/>
    <lineage>
        <taxon>Bacteria</taxon>
        <taxon>Pseudomonadati</taxon>
        <taxon>Bacteroidota</taxon>
        <taxon>Flavobacteriia</taxon>
        <taxon>Flavobacteriales</taxon>
        <taxon>Flavobacteriaceae</taxon>
        <taxon>Aquimarina</taxon>
    </lineage>
</organism>
<dbReference type="EMBL" id="JBHUHY010000015">
    <property type="protein sequence ID" value="MFD2188103.1"/>
    <property type="molecule type" value="Genomic_DNA"/>
</dbReference>
<accession>A0ABW5AYL1</accession>
<dbReference type="SMART" id="SM00849">
    <property type="entry name" value="Lactamase_B"/>
    <property type="match status" value="1"/>
</dbReference>
<dbReference type="SUPFAM" id="SSF56281">
    <property type="entry name" value="Metallo-hydrolase/oxidoreductase"/>
    <property type="match status" value="1"/>
</dbReference>
<dbReference type="InterPro" id="IPR001279">
    <property type="entry name" value="Metallo-B-lactamas"/>
</dbReference>
<feature type="domain" description="Metallo-beta-lactamase" evidence="1">
    <location>
        <begin position="42"/>
        <end position="198"/>
    </location>
</feature>
<sequence length="241" mass="27309">MASSNISYTSIIEELKNKKVGERTLILPDTFLVKVAKFRYRTGNSYIIQHLDRKELLLIDVVHQDSQEAIQQLIQDGFDIVGLLLTHSDLIHQSYTNMKKLSEDLGDVVIYIHPLDSGSQGGFLKNILEPNEVFNKFSISIDHSPGHTGGSVVIHSEINNGMLFTGDSAVGSPYEKEEYYFERPPIANQSQDIGLAQHWKNYTKPFKHMLPLHGKPQFNLSEGRQKDIIINLSKYEPTKTL</sequence>
<dbReference type="Gene3D" id="3.60.15.10">
    <property type="entry name" value="Ribonuclease Z/Hydroxyacylglutathione hydrolase-like"/>
    <property type="match status" value="1"/>
</dbReference>
<dbReference type="CDD" id="cd06262">
    <property type="entry name" value="metallo-hydrolase-like_MBL-fold"/>
    <property type="match status" value="1"/>
</dbReference>
<reference evidence="3" key="1">
    <citation type="journal article" date="2019" name="Int. J. Syst. Evol. Microbiol.">
        <title>The Global Catalogue of Microorganisms (GCM) 10K type strain sequencing project: providing services to taxonomists for standard genome sequencing and annotation.</title>
        <authorList>
            <consortium name="The Broad Institute Genomics Platform"/>
            <consortium name="The Broad Institute Genome Sequencing Center for Infectious Disease"/>
            <person name="Wu L."/>
            <person name="Ma J."/>
        </authorList>
    </citation>
    <scope>NUCLEOTIDE SEQUENCE [LARGE SCALE GENOMIC DNA]</scope>
    <source>
        <strain evidence="3">DT92</strain>
    </source>
</reference>